<dbReference type="RefSeq" id="WP_198841885.1">
    <property type="nucleotide sequence ID" value="NZ_JAEHFJ010000006.1"/>
</dbReference>
<dbReference type="InterPro" id="IPR018711">
    <property type="entry name" value="NAGPA"/>
</dbReference>
<name>A0ABS0WTB7_9FLAO</name>
<evidence type="ECO:0000313" key="3">
    <source>
        <dbReference type="EMBL" id="MBJ2175204.1"/>
    </source>
</evidence>
<dbReference type="EMBL" id="JAEHFJ010000006">
    <property type="protein sequence ID" value="MBJ2175204.1"/>
    <property type="molecule type" value="Genomic_DNA"/>
</dbReference>
<feature type="domain" description="Phosphodiester glycosidase" evidence="2">
    <location>
        <begin position="105"/>
        <end position="288"/>
    </location>
</feature>
<dbReference type="PANTHER" id="PTHR40446">
    <property type="entry name" value="N-ACETYLGLUCOSAMINE-1-PHOSPHODIESTER ALPHA-N-ACETYLGLUCOSAMINIDASE"/>
    <property type="match status" value="1"/>
</dbReference>
<sequence>MYKKLLYLFFSICLFSCATTNESNVVTVLTTKDGSNIQKIQSINWTKNKIHPKISWNHHQFQDLFSSIQSITVVEIKSPGKRIKAAVEYATSGFIKTSDFAKSSEALVAINGSFFDTKNGGSIVFFKKNGLIINQTKEGFTPTRESVGFSINKSESMEIIKKPINGWAGATEKTILSSGPLLRYHDVNASQEKTKFNTNRHPRTAIGRTQDGRILAVVVDGRSSQGQGVSIKELAQLMHALGCVDAMNLDGGGSSTVWIKNSGIVNFPSDNKMYDHQGERAVVNAIIFKE</sequence>
<protein>
    <submittedName>
        <fullName evidence="3">Phosphodiester glycosidase family protein</fullName>
    </submittedName>
</protein>
<keyword evidence="4" id="KW-1185">Reference proteome</keyword>
<keyword evidence="1" id="KW-0732">Signal</keyword>
<dbReference type="GO" id="GO:0016798">
    <property type="term" value="F:hydrolase activity, acting on glycosyl bonds"/>
    <property type="evidence" value="ECO:0007669"/>
    <property type="project" value="UniProtKB-KW"/>
</dbReference>
<feature type="signal peptide" evidence="1">
    <location>
        <begin position="1"/>
        <end position="20"/>
    </location>
</feature>
<evidence type="ECO:0000256" key="1">
    <source>
        <dbReference type="SAM" id="SignalP"/>
    </source>
</evidence>
<dbReference type="Pfam" id="PF09992">
    <property type="entry name" value="NAGPA"/>
    <property type="match status" value="1"/>
</dbReference>
<dbReference type="PANTHER" id="PTHR40446:SF2">
    <property type="entry name" value="N-ACETYLGLUCOSAMINE-1-PHOSPHODIESTER ALPHA-N-ACETYLGLUCOSAMINIDASE"/>
    <property type="match status" value="1"/>
</dbReference>
<keyword evidence="3" id="KW-0326">Glycosidase</keyword>
<dbReference type="Proteomes" id="UP000623301">
    <property type="component" value="Unassembled WGS sequence"/>
</dbReference>
<proteinExistence type="predicted"/>
<evidence type="ECO:0000313" key="4">
    <source>
        <dbReference type="Proteomes" id="UP000623301"/>
    </source>
</evidence>
<accession>A0ABS0WTB7</accession>
<organism evidence="3 4">
    <name type="scientific">Aureibaculum flavum</name>
    <dbReference type="NCBI Taxonomy" id="2795986"/>
    <lineage>
        <taxon>Bacteria</taxon>
        <taxon>Pseudomonadati</taxon>
        <taxon>Bacteroidota</taxon>
        <taxon>Flavobacteriia</taxon>
        <taxon>Flavobacteriales</taxon>
        <taxon>Flavobacteriaceae</taxon>
        <taxon>Aureibaculum</taxon>
    </lineage>
</organism>
<gene>
    <name evidence="3" type="ORF">JBL43_13205</name>
</gene>
<evidence type="ECO:0000259" key="2">
    <source>
        <dbReference type="Pfam" id="PF09992"/>
    </source>
</evidence>
<comment type="caution">
    <text evidence="3">The sequence shown here is derived from an EMBL/GenBank/DDBJ whole genome shotgun (WGS) entry which is preliminary data.</text>
</comment>
<feature type="chain" id="PRO_5046109782" evidence="1">
    <location>
        <begin position="21"/>
        <end position="290"/>
    </location>
</feature>
<reference evidence="3 4" key="1">
    <citation type="submission" date="2020-12" db="EMBL/GenBank/DDBJ databases">
        <title>Aureibaculum luteum sp. nov. and Aureibaculum flavum sp. nov., novel members of the family Flavobacteriaceae isolated from Antarctic intertidal sediments.</title>
        <authorList>
            <person name="He X."/>
            <person name="Zhang X."/>
        </authorList>
    </citation>
    <scope>NUCLEOTIDE SEQUENCE [LARGE SCALE GENOMIC DNA]</scope>
    <source>
        <strain evidence="3 4">A20</strain>
    </source>
</reference>
<keyword evidence="3" id="KW-0378">Hydrolase</keyword>